<accession>A0A0E9W523</accession>
<protein>
    <submittedName>
        <fullName evidence="1">Uncharacterized protein</fullName>
    </submittedName>
</protein>
<reference evidence="1" key="1">
    <citation type="submission" date="2014-11" db="EMBL/GenBank/DDBJ databases">
        <authorList>
            <person name="Amaro Gonzalez C."/>
        </authorList>
    </citation>
    <scope>NUCLEOTIDE SEQUENCE</scope>
</reference>
<sequence length="31" mass="3367">MQSRQASLLTPVHIGPESTEVCNIQKVVSVD</sequence>
<evidence type="ECO:0000313" key="1">
    <source>
        <dbReference type="EMBL" id="JAH85459.1"/>
    </source>
</evidence>
<dbReference type="AlphaFoldDB" id="A0A0E9W523"/>
<proteinExistence type="predicted"/>
<reference evidence="1" key="2">
    <citation type="journal article" date="2015" name="Fish Shellfish Immunol.">
        <title>Early steps in the European eel (Anguilla anguilla)-Vibrio vulnificus interaction in the gills: Role of the RtxA13 toxin.</title>
        <authorList>
            <person name="Callol A."/>
            <person name="Pajuelo D."/>
            <person name="Ebbesson L."/>
            <person name="Teles M."/>
            <person name="MacKenzie S."/>
            <person name="Amaro C."/>
        </authorList>
    </citation>
    <scope>NUCLEOTIDE SEQUENCE</scope>
</reference>
<organism evidence="1">
    <name type="scientific">Anguilla anguilla</name>
    <name type="common">European freshwater eel</name>
    <name type="synonym">Muraena anguilla</name>
    <dbReference type="NCBI Taxonomy" id="7936"/>
    <lineage>
        <taxon>Eukaryota</taxon>
        <taxon>Metazoa</taxon>
        <taxon>Chordata</taxon>
        <taxon>Craniata</taxon>
        <taxon>Vertebrata</taxon>
        <taxon>Euteleostomi</taxon>
        <taxon>Actinopterygii</taxon>
        <taxon>Neopterygii</taxon>
        <taxon>Teleostei</taxon>
        <taxon>Anguilliformes</taxon>
        <taxon>Anguillidae</taxon>
        <taxon>Anguilla</taxon>
    </lineage>
</organism>
<name>A0A0E9W523_ANGAN</name>
<dbReference type="EMBL" id="GBXM01023118">
    <property type="protein sequence ID" value="JAH85459.1"/>
    <property type="molecule type" value="Transcribed_RNA"/>
</dbReference>